<gene>
    <name evidence="1" type="ORF">Tci_010991</name>
</gene>
<name>A0A6L2JPW2_TANCI</name>
<sequence length="95" mass="10386">MADSKFNTRVEISTTTQKPFRIIPGLTGIVQATKLLKQMDIVLGCEEVVMSTQEYMKKVVEDAGKDDDFKSGSWISATAYVNTNRGIVNANGGIL</sequence>
<accession>A0A6L2JPW2</accession>
<proteinExistence type="predicted"/>
<dbReference type="AlphaFoldDB" id="A0A6L2JPW2"/>
<comment type="caution">
    <text evidence="1">The sequence shown here is derived from an EMBL/GenBank/DDBJ whole genome shotgun (WGS) entry which is preliminary data.</text>
</comment>
<dbReference type="EMBL" id="BKCJ010001122">
    <property type="protein sequence ID" value="GEU39013.1"/>
    <property type="molecule type" value="Genomic_DNA"/>
</dbReference>
<organism evidence="1">
    <name type="scientific">Tanacetum cinerariifolium</name>
    <name type="common">Dalmatian daisy</name>
    <name type="synonym">Chrysanthemum cinerariifolium</name>
    <dbReference type="NCBI Taxonomy" id="118510"/>
    <lineage>
        <taxon>Eukaryota</taxon>
        <taxon>Viridiplantae</taxon>
        <taxon>Streptophyta</taxon>
        <taxon>Embryophyta</taxon>
        <taxon>Tracheophyta</taxon>
        <taxon>Spermatophyta</taxon>
        <taxon>Magnoliopsida</taxon>
        <taxon>eudicotyledons</taxon>
        <taxon>Gunneridae</taxon>
        <taxon>Pentapetalae</taxon>
        <taxon>asterids</taxon>
        <taxon>campanulids</taxon>
        <taxon>Asterales</taxon>
        <taxon>Asteraceae</taxon>
        <taxon>Asteroideae</taxon>
        <taxon>Anthemideae</taxon>
        <taxon>Anthemidinae</taxon>
        <taxon>Tanacetum</taxon>
    </lineage>
</organism>
<reference evidence="1" key="1">
    <citation type="journal article" date="2019" name="Sci. Rep.">
        <title>Draft genome of Tanacetum cinerariifolium, the natural source of mosquito coil.</title>
        <authorList>
            <person name="Yamashiro T."/>
            <person name="Shiraishi A."/>
            <person name="Satake H."/>
            <person name="Nakayama K."/>
        </authorList>
    </citation>
    <scope>NUCLEOTIDE SEQUENCE</scope>
</reference>
<protein>
    <submittedName>
        <fullName evidence="1">Uncharacterized protein</fullName>
    </submittedName>
</protein>
<evidence type="ECO:0000313" key="1">
    <source>
        <dbReference type="EMBL" id="GEU39013.1"/>
    </source>
</evidence>